<dbReference type="InterPro" id="IPR019650">
    <property type="entry name" value="DUF2513"/>
</dbReference>
<protein>
    <recommendedName>
        <fullName evidence="3">DUF2513 domain-containing protein</fullName>
    </recommendedName>
</protein>
<organism evidence="1 2">
    <name type="scientific">Acetobacterium wieringae</name>
    <dbReference type="NCBI Taxonomy" id="52694"/>
    <lineage>
        <taxon>Bacteria</taxon>
        <taxon>Bacillati</taxon>
        <taxon>Bacillota</taxon>
        <taxon>Clostridia</taxon>
        <taxon>Eubacteriales</taxon>
        <taxon>Eubacteriaceae</taxon>
        <taxon>Acetobacterium</taxon>
    </lineage>
</organism>
<dbReference type="AlphaFoldDB" id="A0A1F2PJ84"/>
<name>A0A1F2PJ84_9FIRM</name>
<gene>
    <name evidence="1" type="ORF">ACWI_11370</name>
</gene>
<proteinExistence type="predicted"/>
<evidence type="ECO:0000313" key="2">
    <source>
        <dbReference type="Proteomes" id="UP000176244"/>
    </source>
</evidence>
<dbReference type="Pfam" id="PF10711">
    <property type="entry name" value="DUF2513"/>
    <property type="match status" value="1"/>
</dbReference>
<evidence type="ECO:0008006" key="3">
    <source>
        <dbReference type="Google" id="ProtNLM"/>
    </source>
</evidence>
<evidence type="ECO:0000313" key="1">
    <source>
        <dbReference type="EMBL" id="OFV71408.1"/>
    </source>
</evidence>
<reference evidence="1 2" key="1">
    <citation type="submission" date="2015-09" db="EMBL/GenBank/DDBJ databases">
        <title>Genome sequence of Acetobacterium wieringae DSM 1911.</title>
        <authorList>
            <person name="Poehlein A."/>
            <person name="Bengelsdorf F.R."/>
            <person name="Schiel-Bengelsdorf B."/>
            <person name="Duerre P."/>
            <person name="Daniel R."/>
        </authorList>
    </citation>
    <scope>NUCLEOTIDE SEQUENCE [LARGE SCALE GENOMIC DNA]</scope>
    <source>
        <strain evidence="1 2">DSM 1911</strain>
    </source>
</reference>
<accession>A0A1F2PJ84</accession>
<dbReference type="EMBL" id="LKEU01000023">
    <property type="protein sequence ID" value="OFV71408.1"/>
    <property type="molecule type" value="Genomic_DNA"/>
</dbReference>
<dbReference type="RefSeq" id="WP_070370473.1">
    <property type="nucleotide sequence ID" value="NZ_LKEU01000023.1"/>
</dbReference>
<comment type="caution">
    <text evidence="1">The sequence shown here is derived from an EMBL/GenBank/DDBJ whole genome shotgun (WGS) entry which is preliminary data.</text>
</comment>
<dbReference type="OrthoDB" id="6960201at2"/>
<sequence>MKRDMELIRKILLTVEEKYVDTWLHSNEIEIDGYDMKTIGYHCAVLHDAGLLYDYKGQYGDGELLQFGVGRLTWDGHEFLEKIKSDTVWNKTKDTITTKGIPFVLDAVKEIATSITTSMIKTAITGL</sequence>
<dbReference type="STRING" id="52694.ACWI_11370"/>
<dbReference type="Proteomes" id="UP000176244">
    <property type="component" value="Unassembled WGS sequence"/>
</dbReference>